<dbReference type="InterPro" id="IPR000977">
    <property type="entry name" value="DNA_ligase_ATP-dep"/>
</dbReference>
<dbReference type="GO" id="GO:0046872">
    <property type="term" value="F:metal ion binding"/>
    <property type="evidence" value="ECO:0007669"/>
    <property type="project" value="UniProtKB-KW"/>
</dbReference>
<evidence type="ECO:0000256" key="14">
    <source>
        <dbReference type="ARBA" id="ARBA00023204"/>
    </source>
</evidence>
<dbReference type="Proteomes" id="UP000030765">
    <property type="component" value="Unassembled WGS sequence"/>
</dbReference>
<dbReference type="InterPro" id="IPR012310">
    <property type="entry name" value="DNA_ligase_ATP-dep_cent"/>
</dbReference>
<dbReference type="InterPro" id="IPR029710">
    <property type="entry name" value="LIG4"/>
</dbReference>
<dbReference type="VEuPathDB" id="VectorBase:ASIS017463"/>
<keyword evidence="25" id="KW-1185">Reference proteome</keyword>
<evidence type="ECO:0000256" key="18">
    <source>
        <dbReference type="ARBA" id="ARBA00034003"/>
    </source>
</evidence>
<dbReference type="GO" id="GO:0003677">
    <property type="term" value="F:DNA binding"/>
    <property type="evidence" value="ECO:0007669"/>
    <property type="project" value="InterPro"/>
</dbReference>
<dbReference type="Gene3D" id="2.40.50.140">
    <property type="entry name" value="Nucleic acid-binding proteins"/>
    <property type="match status" value="1"/>
</dbReference>
<feature type="domain" description="BRCT" evidence="22">
    <location>
        <begin position="858"/>
        <end position="930"/>
    </location>
</feature>
<dbReference type="PROSITE" id="PS50172">
    <property type="entry name" value="BRCT"/>
    <property type="match status" value="2"/>
</dbReference>
<accession>A0A084WF34</accession>
<dbReference type="EMBL" id="ATLV01023288">
    <property type="status" value="NOT_ANNOTATED_CDS"/>
    <property type="molecule type" value="Genomic_DNA"/>
</dbReference>
<dbReference type="EC" id="6.5.1.1" evidence="4"/>
<dbReference type="GO" id="GO:0032807">
    <property type="term" value="C:DNA ligase IV complex"/>
    <property type="evidence" value="ECO:0007669"/>
    <property type="project" value="TreeGrafter"/>
</dbReference>
<evidence type="ECO:0000256" key="19">
    <source>
        <dbReference type="RuleBase" id="RU004196"/>
    </source>
</evidence>
<dbReference type="SUPFAM" id="SSF56091">
    <property type="entry name" value="DNA ligase/mRNA capping enzyme, catalytic domain"/>
    <property type="match status" value="1"/>
</dbReference>
<dbReference type="InterPro" id="IPR012340">
    <property type="entry name" value="NA-bd_OB-fold"/>
</dbReference>
<evidence type="ECO:0000256" key="10">
    <source>
        <dbReference type="ARBA" id="ARBA00022763"/>
    </source>
</evidence>
<keyword evidence="6" id="KW-0436">Ligase</keyword>
<dbReference type="STRING" id="74873.A0A084WF34"/>
<keyword evidence="14" id="KW-0234">DNA repair</keyword>
<protein>
    <recommendedName>
        <fullName evidence="5">DNA ligase 4</fullName>
        <ecNumber evidence="4">6.5.1.1</ecNumber>
    </recommendedName>
    <alternativeName>
        <fullName evidence="17">DNA ligase IV</fullName>
    </alternativeName>
    <alternativeName>
        <fullName evidence="16">Polydeoxyribonucleotide synthase [ATP] 4</fullName>
    </alternativeName>
</protein>
<dbReference type="Gene3D" id="3.40.50.10190">
    <property type="entry name" value="BRCT domain"/>
    <property type="match status" value="1"/>
</dbReference>
<dbReference type="CDD" id="cd07903">
    <property type="entry name" value="Adenylation_DNA_ligase_IV"/>
    <property type="match status" value="1"/>
</dbReference>
<sequence>MTSWNEQFHTIAELLQCLASARTSQEQVAKIQKFFNEFKQHRSIAHTGNEAPTIYPVLRLLVPELDRERKSYGLREKTLGEGYVRALALDRNSDEATRLLSHRSVGADLADQLVPLLRGRCPARGELSVAEVNRRLDALANQPAKVVEAELSFLIEHCSPLEHRWLVRIVLRKLRLGYLSARRILQLYHPDAPALLDSTGELRHVVQQLENTPDGEDLALQTPTVGSSIRLFHFIKPMLCQRLELPQVGALLTRHTFWLETKMDGERFQIHKDGPRYRYLSRNGVDYSETFGSTADQLDGTLTPMLAQLLKESVTSVILDGEMMVFDRRTLRYRDKCDGGADVKALRPGNGELRACFCVYDVLLLNGTPLTDLPYGERAALLGTVFVREQIGFLVRCKRELVRDAPHLVQLLNEAIDGQQEGVVLKREDAPYRPNRRAGGGWYKIKPDYIAGLVTDFDLVVLGGYYNAYRSAVNVLVVGAVDDAGHYLPVVKVSMGLSDAQWTELNRSLRPHWREVKREEATGPVRWGRSGPPDVCIDPAASIVLQLKGSELVRSGSYAAGYTIRFPRIVAIRSDKLPDEVCQVAELKRLANEEHDPRSVTEGDASRKAFKLANGHVTLEHFAPVSNPGSSKPGPSGGRRRKLTVATTTGKDTTVEGGILARRDICVMGGFPGCAPIRELEALVRRHGGRAVANPSDNTFAIVVTGGSEKSFKVRKFIETGRYDMVRADWLQRATANDAGHLEPFRPSDMLSHTEATRLALAEAYDRYGDSYTRTVSPTSFRALLKHDAGGIWHGVHLSERELLLAERTLVGPDTARRRRLFRGQSARLYLPPKGEGALVAVGNLRAQREMLRFVGQGGRWLRDTDSGPVTYVFCQAGTEIDEGTVRSWLKNVAGAGDVQEPDEVTVLTVEWIEKSLEREQLCDVKEFLLSNLPN</sequence>
<evidence type="ECO:0000256" key="5">
    <source>
        <dbReference type="ARBA" id="ARBA00022073"/>
    </source>
</evidence>
<evidence type="ECO:0000313" key="25">
    <source>
        <dbReference type="Proteomes" id="UP000030765"/>
    </source>
</evidence>
<evidence type="ECO:0000256" key="2">
    <source>
        <dbReference type="ARBA" id="ARBA00004123"/>
    </source>
</evidence>
<keyword evidence="7" id="KW-0479">Metal-binding</keyword>
<evidence type="ECO:0000256" key="20">
    <source>
        <dbReference type="SAM" id="MobiDB-lite"/>
    </source>
</evidence>
<dbReference type="OrthoDB" id="151490at2759"/>
<dbReference type="Pfam" id="PF04675">
    <property type="entry name" value="DNA_ligase_A_N"/>
    <property type="match status" value="1"/>
</dbReference>
<dbReference type="SUPFAM" id="SSF52113">
    <property type="entry name" value="BRCT domain"/>
    <property type="match status" value="1"/>
</dbReference>
<feature type="region of interest" description="Disordered" evidence="20">
    <location>
        <begin position="621"/>
        <end position="646"/>
    </location>
</feature>
<dbReference type="GO" id="GO:0071897">
    <property type="term" value="P:DNA biosynthetic process"/>
    <property type="evidence" value="ECO:0007669"/>
    <property type="project" value="InterPro"/>
</dbReference>
<dbReference type="InterPro" id="IPR012309">
    <property type="entry name" value="DNA_ligase_ATP-dep_C"/>
</dbReference>
<reference evidence="23 25" key="1">
    <citation type="journal article" date="2014" name="BMC Genomics">
        <title>Genome sequence of Anopheles sinensis provides insight into genetics basis of mosquito competence for malaria parasites.</title>
        <authorList>
            <person name="Zhou D."/>
            <person name="Zhang D."/>
            <person name="Ding G."/>
            <person name="Shi L."/>
            <person name="Hou Q."/>
            <person name="Ye Y."/>
            <person name="Xu Y."/>
            <person name="Zhou H."/>
            <person name="Xiong C."/>
            <person name="Li S."/>
            <person name="Yu J."/>
            <person name="Hong S."/>
            <person name="Yu X."/>
            <person name="Zou P."/>
            <person name="Chen C."/>
            <person name="Chang X."/>
            <person name="Wang W."/>
            <person name="Lv Y."/>
            <person name="Sun Y."/>
            <person name="Ma L."/>
            <person name="Shen B."/>
            <person name="Zhu C."/>
        </authorList>
    </citation>
    <scope>NUCLEOTIDE SEQUENCE [LARGE SCALE GENOMIC DNA]</scope>
</reference>
<comment type="cofactor">
    <cofactor evidence="1">
        <name>Mg(2+)</name>
        <dbReference type="ChEBI" id="CHEBI:18420"/>
    </cofactor>
</comment>
<dbReference type="GO" id="GO:0006297">
    <property type="term" value="P:nucleotide-excision repair, DNA gap filling"/>
    <property type="evidence" value="ECO:0007669"/>
    <property type="project" value="TreeGrafter"/>
</dbReference>
<dbReference type="AlphaFoldDB" id="A0A084WF34"/>
<keyword evidence="15" id="KW-0539">Nucleus</keyword>
<dbReference type="VEuPathDB" id="VectorBase:ASIC016997"/>
<evidence type="ECO:0000256" key="8">
    <source>
        <dbReference type="ARBA" id="ARBA00022737"/>
    </source>
</evidence>
<dbReference type="InterPro" id="IPR044125">
    <property type="entry name" value="Adenylation_DNA_ligase_IV"/>
</dbReference>
<dbReference type="Pfam" id="PF01068">
    <property type="entry name" value="DNA_ligase_A_M"/>
    <property type="match status" value="1"/>
</dbReference>
<dbReference type="Gene3D" id="1.10.3260.10">
    <property type="entry name" value="DNA ligase, ATP-dependent, N-terminal domain"/>
    <property type="match status" value="1"/>
</dbReference>
<dbReference type="GO" id="GO:0006310">
    <property type="term" value="P:DNA recombination"/>
    <property type="evidence" value="ECO:0007669"/>
    <property type="project" value="UniProtKB-KW"/>
</dbReference>
<keyword evidence="11" id="KW-0067">ATP-binding</keyword>
<evidence type="ECO:0000256" key="13">
    <source>
        <dbReference type="ARBA" id="ARBA00023172"/>
    </source>
</evidence>
<dbReference type="EMBL" id="KE525342">
    <property type="protein sequence ID" value="KFB48828.1"/>
    <property type="molecule type" value="Genomic_DNA"/>
</dbReference>
<dbReference type="Pfam" id="PF04679">
    <property type="entry name" value="DNA_ligase_A_C"/>
    <property type="match status" value="1"/>
</dbReference>
<evidence type="ECO:0000256" key="3">
    <source>
        <dbReference type="ARBA" id="ARBA00007572"/>
    </source>
</evidence>
<evidence type="ECO:0000259" key="22">
    <source>
        <dbReference type="PROSITE" id="PS50172"/>
    </source>
</evidence>
<dbReference type="NCBIfam" id="TIGR00574">
    <property type="entry name" value="dnl1"/>
    <property type="match status" value="1"/>
</dbReference>
<comment type="catalytic activity">
    <reaction evidence="18">
        <text>ATP + (deoxyribonucleotide)n-3'-hydroxyl + 5'-phospho-(deoxyribonucleotide)m = (deoxyribonucleotide)n+m + AMP + diphosphate.</text>
        <dbReference type="EC" id="6.5.1.1"/>
    </reaction>
</comment>
<evidence type="ECO:0000256" key="17">
    <source>
        <dbReference type="ARBA" id="ARBA00031942"/>
    </source>
</evidence>
<dbReference type="InterPro" id="IPR036420">
    <property type="entry name" value="BRCT_dom_sf"/>
</dbReference>
<dbReference type="PANTHER" id="PTHR45997">
    <property type="entry name" value="DNA LIGASE 4"/>
    <property type="match status" value="1"/>
</dbReference>
<feature type="domain" description="BRCT" evidence="22">
    <location>
        <begin position="655"/>
        <end position="731"/>
    </location>
</feature>
<dbReference type="GO" id="GO:0005524">
    <property type="term" value="F:ATP binding"/>
    <property type="evidence" value="ECO:0007669"/>
    <property type="project" value="UniProtKB-KW"/>
</dbReference>
<evidence type="ECO:0000313" key="23">
    <source>
        <dbReference type="EMBL" id="KFB48828.1"/>
    </source>
</evidence>
<evidence type="ECO:0000259" key="21">
    <source>
        <dbReference type="PROSITE" id="PS50160"/>
    </source>
</evidence>
<dbReference type="InterPro" id="IPR036599">
    <property type="entry name" value="DNA_ligase_N_sf"/>
</dbReference>
<dbReference type="Gene3D" id="3.30.470.30">
    <property type="entry name" value="DNA ligase/mRNA capping enzyme"/>
    <property type="match status" value="1"/>
</dbReference>
<dbReference type="InterPro" id="IPR001357">
    <property type="entry name" value="BRCT_dom"/>
</dbReference>
<gene>
    <name evidence="23" type="ORF">ZHAS_00016997</name>
</gene>
<evidence type="ECO:0000313" key="24">
    <source>
        <dbReference type="EnsemblMetazoa" id="ASIC016997-PA"/>
    </source>
</evidence>
<dbReference type="PROSITE" id="PS50160">
    <property type="entry name" value="DNA_LIGASE_A3"/>
    <property type="match status" value="1"/>
</dbReference>
<evidence type="ECO:0000256" key="4">
    <source>
        <dbReference type="ARBA" id="ARBA00012727"/>
    </source>
</evidence>
<comment type="subcellular location">
    <subcellularLocation>
        <location evidence="2">Nucleus</location>
    </subcellularLocation>
</comment>
<keyword evidence="12" id="KW-0460">Magnesium</keyword>
<evidence type="ECO:0000256" key="7">
    <source>
        <dbReference type="ARBA" id="ARBA00022723"/>
    </source>
</evidence>
<dbReference type="OMA" id="EGIMIKH"/>
<reference evidence="24" key="2">
    <citation type="submission" date="2020-05" db="UniProtKB">
        <authorList>
            <consortium name="EnsemblMetazoa"/>
        </authorList>
    </citation>
    <scope>IDENTIFICATION</scope>
</reference>
<dbReference type="PANTHER" id="PTHR45997:SF1">
    <property type="entry name" value="DNA LIGASE 4"/>
    <property type="match status" value="1"/>
</dbReference>
<evidence type="ECO:0000256" key="16">
    <source>
        <dbReference type="ARBA" id="ARBA00030676"/>
    </source>
</evidence>
<evidence type="ECO:0000256" key="11">
    <source>
        <dbReference type="ARBA" id="ARBA00022840"/>
    </source>
</evidence>
<evidence type="ECO:0000256" key="12">
    <source>
        <dbReference type="ARBA" id="ARBA00022842"/>
    </source>
</evidence>
<dbReference type="SUPFAM" id="SSF50249">
    <property type="entry name" value="Nucleic acid-binding proteins"/>
    <property type="match status" value="1"/>
</dbReference>
<keyword evidence="9" id="KW-0547">Nucleotide-binding</keyword>
<dbReference type="InterPro" id="IPR012308">
    <property type="entry name" value="DNA_ligase_ATP-dep_N"/>
</dbReference>
<dbReference type="GO" id="GO:0005958">
    <property type="term" value="C:DNA-dependent protein kinase-DNA ligase 4 complex"/>
    <property type="evidence" value="ECO:0007669"/>
    <property type="project" value="TreeGrafter"/>
</dbReference>
<name>A0A084WF34_ANOSI</name>
<dbReference type="GO" id="GO:0003910">
    <property type="term" value="F:DNA ligase (ATP) activity"/>
    <property type="evidence" value="ECO:0007669"/>
    <property type="project" value="UniProtKB-EC"/>
</dbReference>
<dbReference type="GO" id="GO:0006303">
    <property type="term" value="P:double-strand break repair via nonhomologous end joining"/>
    <property type="evidence" value="ECO:0007669"/>
    <property type="project" value="TreeGrafter"/>
</dbReference>
<keyword evidence="8" id="KW-0677">Repeat</keyword>
<keyword evidence="10" id="KW-0227">DNA damage</keyword>
<evidence type="ECO:0000256" key="6">
    <source>
        <dbReference type="ARBA" id="ARBA00022598"/>
    </source>
</evidence>
<evidence type="ECO:0000256" key="9">
    <source>
        <dbReference type="ARBA" id="ARBA00022741"/>
    </source>
</evidence>
<organism evidence="23">
    <name type="scientific">Anopheles sinensis</name>
    <name type="common">Mosquito</name>
    <dbReference type="NCBI Taxonomy" id="74873"/>
    <lineage>
        <taxon>Eukaryota</taxon>
        <taxon>Metazoa</taxon>
        <taxon>Ecdysozoa</taxon>
        <taxon>Arthropoda</taxon>
        <taxon>Hexapoda</taxon>
        <taxon>Insecta</taxon>
        <taxon>Pterygota</taxon>
        <taxon>Neoptera</taxon>
        <taxon>Endopterygota</taxon>
        <taxon>Diptera</taxon>
        <taxon>Nematocera</taxon>
        <taxon>Culicoidea</taxon>
        <taxon>Culicidae</taxon>
        <taxon>Anophelinae</taxon>
        <taxon>Anopheles</taxon>
    </lineage>
</organism>
<comment type="similarity">
    <text evidence="3 19">Belongs to the ATP-dependent DNA ligase family.</text>
</comment>
<evidence type="ECO:0000256" key="15">
    <source>
        <dbReference type="ARBA" id="ARBA00023242"/>
    </source>
</evidence>
<feature type="domain" description="ATP-dependent DNA ligase family profile" evidence="21">
    <location>
        <begin position="348"/>
        <end position="482"/>
    </location>
</feature>
<dbReference type="EnsemblMetazoa" id="ASIC016997-RA">
    <property type="protein sequence ID" value="ASIC016997-PA"/>
    <property type="gene ID" value="ASIC016997"/>
</dbReference>
<evidence type="ECO:0000256" key="1">
    <source>
        <dbReference type="ARBA" id="ARBA00001946"/>
    </source>
</evidence>
<proteinExistence type="inferred from homology"/>
<keyword evidence="13" id="KW-0233">DNA recombination</keyword>